<evidence type="ECO:0000256" key="1">
    <source>
        <dbReference type="SAM" id="MobiDB-lite"/>
    </source>
</evidence>
<comment type="caution">
    <text evidence="2">The sequence shown here is derived from an EMBL/GenBank/DDBJ whole genome shotgun (WGS) entry which is preliminary data.</text>
</comment>
<gene>
    <name evidence="2" type="ORF">O181_039779</name>
</gene>
<protein>
    <submittedName>
        <fullName evidence="2">Uncharacterized protein</fullName>
    </submittedName>
</protein>
<evidence type="ECO:0000313" key="3">
    <source>
        <dbReference type="Proteomes" id="UP000765509"/>
    </source>
</evidence>
<dbReference type="EMBL" id="AVOT02015614">
    <property type="protein sequence ID" value="MBW0500064.1"/>
    <property type="molecule type" value="Genomic_DNA"/>
</dbReference>
<keyword evidence="3" id="KW-1185">Reference proteome</keyword>
<sequence>MQMCQFKKYYMVYKEKYWETLPQIHQGVKNSWKILKKGPQIGGNSEILQRMGSIIIQNSNKKIKDWHNKNSEESKEEDPVAYARKPQASQPPQEGKNNKEKNWRKSYTPSYRIPKIKKGCHDQKLEGIQGQRGAKNETTPFSEEKSFVS</sequence>
<reference evidence="2" key="1">
    <citation type="submission" date="2021-03" db="EMBL/GenBank/DDBJ databases">
        <title>Draft genome sequence of rust myrtle Austropuccinia psidii MF-1, a brazilian biotype.</title>
        <authorList>
            <person name="Quecine M.C."/>
            <person name="Pachon D.M.R."/>
            <person name="Bonatelli M.L."/>
            <person name="Correr F.H."/>
            <person name="Franceschini L.M."/>
            <person name="Leite T.F."/>
            <person name="Margarido G.R.A."/>
            <person name="Almeida C.A."/>
            <person name="Ferrarezi J.A."/>
            <person name="Labate C.A."/>
        </authorList>
    </citation>
    <scope>NUCLEOTIDE SEQUENCE</scope>
    <source>
        <strain evidence="2">MF-1</strain>
    </source>
</reference>
<dbReference type="AlphaFoldDB" id="A0A9Q3HEV5"/>
<organism evidence="2 3">
    <name type="scientific">Austropuccinia psidii MF-1</name>
    <dbReference type="NCBI Taxonomy" id="1389203"/>
    <lineage>
        <taxon>Eukaryota</taxon>
        <taxon>Fungi</taxon>
        <taxon>Dikarya</taxon>
        <taxon>Basidiomycota</taxon>
        <taxon>Pucciniomycotina</taxon>
        <taxon>Pucciniomycetes</taxon>
        <taxon>Pucciniales</taxon>
        <taxon>Sphaerophragmiaceae</taxon>
        <taxon>Austropuccinia</taxon>
    </lineage>
</organism>
<evidence type="ECO:0000313" key="2">
    <source>
        <dbReference type="EMBL" id="MBW0500064.1"/>
    </source>
</evidence>
<feature type="compositionally biased region" description="Basic and acidic residues" evidence="1">
    <location>
        <begin position="62"/>
        <end position="73"/>
    </location>
</feature>
<feature type="region of interest" description="Disordered" evidence="1">
    <location>
        <begin position="59"/>
        <end position="149"/>
    </location>
</feature>
<proteinExistence type="predicted"/>
<name>A0A9Q3HEV5_9BASI</name>
<accession>A0A9Q3HEV5</accession>
<dbReference type="Proteomes" id="UP000765509">
    <property type="component" value="Unassembled WGS sequence"/>
</dbReference>